<gene>
    <name evidence="5" type="ORF">SAY86_018548</name>
</gene>
<evidence type="ECO:0000313" key="5">
    <source>
        <dbReference type="EMBL" id="KAK4784180.1"/>
    </source>
</evidence>
<feature type="compositionally biased region" description="Acidic residues" evidence="3">
    <location>
        <begin position="1"/>
        <end position="15"/>
    </location>
</feature>
<dbReference type="InterPro" id="IPR033485">
    <property type="entry name" value="EMSY-LIKE_plant"/>
</dbReference>
<comment type="subcellular location">
    <subcellularLocation>
        <location evidence="1">Nucleus</location>
    </subcellularLocation>
</comment>
<dbReference type="Proteomes" id="UP001346149">
    <property type="component" value="Unassembled WGS sequence"/>
</dbReference>
<keyword evidence="2" id="KW-0539">Nucleus</keyword>
<dbReference type="GO" id="GO:0050832">
    <property type="term" value="P:defense response to fungus"/>
    <property type="evidence" value="ECO:0007669"/>
    <property type="project" value="InterPro"/>
</dbReference>
<dbReference type="AlphaFoldDB" id="A0AAN7LN52"/>
<dbReference type="Gene3D" id="1.10.1240.40">
    <property type="entry name" value="ENT domain"/>
    <property type="match status" value="1"/>
</dbReference>
<comment type="caution">
    <text evidence="5">The sequence shown here is derived from an EMBL/GenBank/DDBJ whole genome shotgun (WGS) entry which is preliminary data.</text>
</comment>
<reference evidence="5 6" key="1">
    <citation type="journal article" date="2023" name="Hortic Res">
        <title>Pangenome of water caltrop reveals structural variations and asymmetric subgenome divergence after allopolyploidization.</title>
        <authorList>
            <person name="Zhang X."/>
            <person name="Chen Y."/>
            <person name="Wang L."/>
            <person name="Yuan Y."/>
            <person name="Fang M."/>
            <person name="Shi L."/>
            <person name="Lu R."/>
            <person name="Comes H.P."/>
            <person name="Ma Y."/>
            <person name="Chen Y."/>
            <person name="Huang G."/>
            <person name="Zhou Y."/>
            <person name="Zheng Z."/>
            <person name="Qiu Y."/>
        </authorList>
    </citation>
    <scope>NUCLEOTIDE SEQUENCE [LARGE SCALE GENOMIC DNA]</scope>
    <source>
        <strain evidence="5">F231</strain>
    </source>
</reference>
<dbReference type="Pfam" id="PF03735">
    <property type="entry name" value="ENT"/>
    <property type="match status" value="1"/>
</dbReference>
<dbReference type="PROSITE" id="PS51138">
    <property type="entry name" value="ENT"/>
    <property type="match status" value="1"/>
</dbReference>
<protein>
    <recommendedName>
        <fullName evidence="4">ENT domain-containing protein</fullName>
    </recommendedName>
</protein>
<evidence type="ECO:0000256" key="1">
    <source>
        <dbReference type="ARBA" id="ARBA00004123"/>
    </source>
</evidence>
<evidence type="ECO:0000313" key="6">
    <source>
        <dbReference type="Proteomes" id="UP001346149"/>
    </source>
</evidence>
<dbReference type="InterPro" id="IPR005491">
    <property type="entry name" value="ENT_dom"/>
</dbReference>
<keyword evidence="6" id="KW-1185">Reference proteome</keyword>
<dbReference type="SUPFAM" id="SSF158639">
    <property type="entry name" value="ENT-like"/>
    <property type="match status" value="1"/>
</dbReference>
<sequence length="223" mass="25143">MEYEILDSSGTDDDLPPSYQNRNPRAGRAVANGSRNIDSVGHSRMFGNMEIQIHSLEQEAYAAVLRAFKAQSDAISWDKESLITDLRRELRVSDEEHRELLSRVNADETIRRISIMLIGSGGTQEDTKMRCLVHLSPFMICYQVLQFPDLAKKQGHPNWSRAYPVCLRQSQFNTLHQVSQIAGSTTAVFLLSSQPIILLKGQKLSLAEKYGRDGLMTIAFTKQ</sequence>
<dbReference type="GO" id="GO:0005634">
    <property type="term" value="C:nucleus"/>
    <property type="evidence" value="ECO:0007669"/>
    <property type="project" value="UniProtKB-SubCell"/>
</dbReference>
<feature type="domain" description="ENT" evidence="4">
    <location>
        <begin position="49"/>
        <end position="137"/>
    </location>
</feature>
<proteinExistence type="predicted"/>
<dbReference type="EMBL" id="JAXQNO010000014">
    <property type="protein sequence ID" value="KAK4784180.1"/>
    <property type="molecule type" value="Genomic_DNA"/>
</dbReference>
<name>A0AAN7LN52_TRANT</name>
<evidence type="ECO:0000259" key="4">
    <source>
        <dbReference type="PROSITE" id="PS51138"/>
    </source>
</evidence>
<dbReference type="PANTHER" id="PTHR33432">
    <property type="entry name" value="PROTEIN EMSY-LIKE 4"/>
    <property type="match status" value="1"/>
</dbReference>
<feature type="region of interest" description="Disordered" evidence="3">
    <location>
        <begin position="1"/>
        <end position="36"/>
    </location>
</feature>
<evidence type="ECO:0000256" key="3">
    <source>
        <dbReference type="SAM" id="MobiDB-lite"/>
    </source>
</evidence>
<accession>A0AAN7LN52</accession>
<dbReference type="InterPro" id="IPR036142">
    <property type="entry name" value="ENT_dom-like_sf"/>
</dbReference>
<evidence type="ECO:0000256" key="2">
    <source>
        <dbReference type="ARBA" id="ARBA00023242"/>
    </source>
</evidence>
<dbReference type="PANTHER" id="PTHR33432:SF27">
    <property type="entry name" value="PROTEIN EMSY-LIKE 3"/>
    <property type="match status" value="1"/>
</dbReference>
<dbReference type="SMART" id="SM01191">
    <property type="entry name" value="ENT"/>
    <property type="match status" value="1"/>
</dbReference>
<organism evidence="5 6">
    <name type="scientific">Trapa natans</name>
    <name type="common">Water chestnut</name>
    <dbReference type="NCBI Taxonomy" id="22666"/>
    <lineage>
        <taxon>Eukaryota</taxon>
        <taxon>Viridiplantae</taxon>
        <taxon>Streptophyta</taxon>
        <taxon>Embryophyta</taxon>
        <taxon>Tracheophyta</taxon>
        <taxon>Spermatophyta</taxon>
        <taxon>Magnoliopsida</taxon>
        <taxon>eudicotyledons</taxon>
        <taxon>Gunneridae</taxon>
        <taxon>Pentapetalae</taxon>
        <taxon>rosids</taxon>
        <taxon>malvids</taxon>
        <taxon>Myrtales</taxon>
        <taxon>Lythraceae</taxon>
        <taxon>Trapa</taxon>
    </lineage>
</organism>